<reference evidence="1" key="1">
    <citation type="journal article" date="2014" name="Int. J. Syst. Evol. Microbiol.">
        <title>Complete genome sequence of Corynebacterium casei LMG S-19264T (=DSM 44701T), isolated from a smear-ripened cheese.</title>
        <authorList>
            <consortium name="US DOE Joint Genome Institute (JGI-PGF)"/>
            <person name="Walter F."/>
            <person name="Albersmeier A."/>
            <person name="Kalinowski J."/>
            <person name="Ruckert C."/>
        </authorList>
    </citation>
    <scope>NUCLEOTIDE SEQUENCE</scope>
    <source>
        <strain evidence="1">KCTC 42097</strain>
    </source>
</reference>
<dbReference type="AlphaFoldDB" id="A0A8J3DMA1"/>
<organism evidence="1 2">
    <name type="scientific">Limoniibacter endophyticus</name>
    <dbReference type="NCBI Taxonomy" id="1565040"/>
    <lineage>
        <taxon>Bacteria</taxon>
        <taxon>Pseudomonadati</taxon>
        <taxon>Pseudomonadota</taxon>
        <taxon>Alphaproteobacteria</taxon>
        <taxon>Hyphomicrobiales</taxon>
        <taxon>Bartonellaceae</taxon>
        <taxon>Limoniibacter</taxon>
    </lineage>
</organism>
<name>A0A8J3DMA1_9HYPH</name>
<dbReference type="Proteomes" id="UP000641137">
    <property type="component" value="Unassembled WGS sequence"/>
</dbReference>
<dbReference type="RefSeq" id="WP_244636663.1">
    <property type="nucleotide sequence ID" value="NZ_BMZO01000005.1"/>
</dbReference>
<accession>A0A8J3DMA1</accession>
<proteinExistence type="predicted"/>
<evidence type="ECO:0000313" key="1">
    <source>
        <dbReference type="EMBL" id="GHC70223.1"/>
    </source>
</evidence>
<gene>
    <name evidence="1" type="ORF">GCM10010136_16310</name>
</gene>
<protein>
    <submittedName>
        <fullName evidence="1">Uncharacterized protein</fullName>
    </submittedName>
</protein>
<sequence length="128" mass="14526">MPSLPLPPLPPEKMGNIVTQVMKVGPRDLRLIAQRLYDHALEPRMPPGATKALVADLGYRNLREFCAAIGLPEHIADRWSRFGISSEMRQVLLLVTEQRLRMIEAIEEFESMTHCGIDDFLKSRGLMD</sequence>
<comment type="caution">
    <text evidence="1">The sequence shown here is derived from an EMBL/GenBank/DDBJ whole genome shotgun (WGS) entry which is preliminary data.</text>
</comment>
<dbReference type="EMBL" id="BMZO01000005">
    <property type="protein sequence ID" value="GHC70223.1"/>
    <property type="molecule type" value="Genomic_DNA"/>
</dbReference>
<reference evidence="1" key="2">
    <citation type="submission" date="2020-09" db="EMBL/GenBank/DDBJ databases">
        <authorList>
            <person name="Sun Q."/>
            <person name="Kim S."/>
        </authorList>
    </citation>
    <scope>NUCLEOTIDE SEQUENCE</scope>
    <source>
        <strain evidence="1">KCTC 42097</strain>
    </source>
</reference>
<keyword evidence="2" id="KW-1185">Reference proteome</keyword>
<evidence type="ECO:0000313" key="2">
    <source>
        <dbReference type="Proteomes" id="UP000641137"/>
    </source>
</evidence>